<accession>A0A8J5C7J9</accession>
<sequence length="201" mass="21635">MNPRFNVTAVAMAYMEAIVDYVDVVSGSICPTGATDPTGATGLVGLTGPTSLLDATGPTGASPSALLALAGLLDMEIYRTHHDRKLFSGTRSSIRVLGRTRGIQLQGTVLCHTISDAEGKFVLIFTLWSAHALIRLEFWTEGLVVFHSFVDLAYTNQDLEKCAEELEAARASPSPNQTSEDARVEIAKLQAELVTQLELLQ</sequence>
<dbReference type="Proteomes" id="UP000734854">
    <property type="component" value="Unassembled WGS sequence"/>
</dbReference>
<dbReference type="AlphaFoldDB" id="A0A8J5C7J9"/>
<comment type="caution">
    <text evidence="1">The sequence shown here is derived from an EMBL/GenBank/DDBJ whole genome shotgun (WGS) entry which is preliminary data.</text>
</comment>
<name>A0A8J5C7J9_ZINOF</name>
<evidence type="ECO:0000313" key="1">
    <source>
        <dbReference type="EMBL" id="KAG6469030.1"/>
    </source>
</evidence>
<organism evidence="1 2">
    <name type="scientific">Zingiber officinale</name>
    <name type="common">Ginger</name>
    <name type="synonym">Amomum zingiber</name>
    <dbReference type="NCBI Taxonomy" id="94328"/>
    <lineage>
        <taxon>Eukaryota</taxon>
        <taxon>Viridiplantae</taxon>
        <taxon>Streptophyta</taxon>
        <taxon>Embryophyta</taxon>
        <taxon>Tracheophyta</taxon>
        <taxon>Spermatophyta</taxon>
        <taxon>Magnoliopsida</taxon>
        <taxon>Liliopsida</taxon>
        <taxon>Zingiberales</taxon>
        <taxon>Zingiberaceae</taxon>
        <taxon>Zingiber</taxon>
    </lineage>
</organism>
<gene>
    <name evidence="1" type="ORF">ZIOFF_073727</name>
</gene>
<dbReference type="EMBL" id="JACMSC010000022">
    <property type="protein sequence ID" value="KAG6469030.1"/>
    <property type="molecule type" value="Genomic_DNA"/>
</dbReference>
<proteinExistence type="predicted"/>
<reference evidence="1 2" key="1">
    <citation type="submission" date="2020-08" db="EMBL/GenBank/DDBJ databases">
        <title>Plant Genome Project.</title>
        <authorList>
            <person name="Zhang R.-G."/>
        </authorList>
    </citation>
    <scope>NUCLEOTIDE SEQUENCE [LARGE SCALE GENOMIC DNA]</scope>
    <source>
        <tissue evidence="1">Rhizome</tissue>
    </source>
</reference>
<keyword evidence="2" id="KW-1185">Reference proteome</keyword>
<evidence type="ECO:0000313" key="2">
    <source>
        <dbReference type="Proteomes" id="UP000734854"/>
    </source>
</evidence>
<protein>
    <submittedName>
        <fullName evidence="1">Uncharacterized protein</fullName>
    </submittedName>
</protein>